<name>A0ABD0JT07_9CAEN</name>
<dbReference type="Proteomes" id="UP001519460">
    <property type="component" value="Unassembled WGS sequence"/>
</dbReference>
<organism evidence="1 2">
    <name type="scientific">Batillaria attramentaria</name>
    <dbReference type="NCBI Taxonomy" id="370345"/>
    <lineage>
        <taxon>Eukaryota</taxon>
        <taxon>Metazoa</taxon>
        <taxon>Spiralia</taxon>
        <taxon>Lophotrochozoa</taxon>
        <taxon>Mollusca</taxon>
        <taxon>Gastropoda</taxon>
        <taxon>Caenogastropoda</taxon>
        <taxon>Sorbeoconcha</taxon>
        <taxon>Cerithioidea</taxon>
        <taxon>Batillariidae</taxon>
        <taxon>Batillaria</taxon>
    </lineage>
</organism>
<accession>A0ABD0JT07</accession>
<dbReference type="AlphaFoldDB" id="A0ABD0JT07"/>
<protein>
    <submittedName>
        <fullName evidence="1">Uncharacterized protein</fullName>
    </submittedName>
</protein>
<dbReference type="EMBL" id="JACVVK020000341">
    <property type="protein sequence ID" value="KAK7477810.1"/>
    <property type="molecule type" value="Genomic_DNA"/>
</dbReference>
<evidence type="ECO:0000313" key="2">
    <source>
        <dbReference type="Proteomes" id="UP001519460"/>
    </source>
</evidence>
<sequence length="87" mass="9788">MAGVTKRCGSRSDSHEAESRDFVNLYRTILCLGIHLSIGIKRTTSKDLTMPWWRFNDGFLGHDTTNKAKSCDTAPPTRPLILTIPLR</sequence>
<reference evidence="1 2" key="1">
    <citation type="journal article" date="2023" name="Sci. Data">
        <title>Genome assembly of the Korean intertidal mud-creeper Batillaria attramentaria.</title>
        <authorList>
            <person name="Patra A.K."/>
            <person name="Ho P.T."/>
            <person name="Jun S."/>
            <person name="Lee S.J."/>
            <person name="Kim Y."/>
            <person name="Won Y.J."/>
        </authorList>
    </citation>
    <scope>NUCLEOTIDE SEQUENCE [LARGE SCALE GENOMIC DNA]</scope>
    <source>
        <strain evidence="1">Wonlab-2016</strain>
    </source>
</reference>
<proteinExistence type="predicted"/>
<evidence type="ECO:0000313" key="1">
    <source>
        <dbReference type="EMBL" id="KAK7477810.1"/>
    </source>
</evidence>
<keyword evidence="2" id="KW-1185">Reference proteome</keyword>
<comment type="caution">
    <text evidence="1">The sequence shown here is derived from an EMBL/GenBank/DDBJ whole genome shotgun (WGS) entry which is preliminary data.</text>
</comment>
<gene>
    <name evidence="1" type="ORF">BaRGS_00030993</name>
</gene>